<dbReference type="NCBIfam" id="TIGR00229">
    <property type="entry name" value="sensory_box"/>
    <property type="match status" value="1"/>
</dbReference>
<keyword evidence="3" id="KW-0597">Phosphoprotein</keyword>
<dbReference type="PROSITE" id="PS50109">
    <property type="entry name" value="HIS_KIN"/>
    <property type="match status" value="1"/>
</dbReference>
<evidence type="ECO:0000259" key="8">
    <source>
        <dbReference type="PROSITE" id="PS50112"/>
    </source>
</evidence>
<feature type="domain" description="Histidine kinase" evidence="7">
    <location>
        <begin position="143"/>
        <end position="353"/>
    </location>
</feature>
<dbReference type="InterPro" id="IPR003661">
    <property type="entry name" value="HisK_dim/P_dom"/>
</dbReference>
<feature type="domain" description="PAS" evidence="8">
    <location>
        <begin position="25"/>
        <end position="74"/>
    </location>
</feature>
<keyword evidence="10" id="KW-1185">Reference proteome</keyword>
<keyword evidence="4" id="KW-0808">Transferase</keyword>
<dbReference type="InterPro" id="IPR004358">
    <property type="entry name" value="Sig_transdc_His_kin-like_C"/>
</dbReference>
<dbReference type="GO" id="GO:0000155">
    <property type="term" value="F:phosphorelay sensor kinase activity"/>
    <property type="evidence" value="ECO:0007669"/>
    <property type="project" value="InterPro"/>
</dbReference>
<dbReference type="Pfam" id="PF08447">
    <property type="entry name" value="PAS_3"/>
    <property type="match status" value="1"/>
</dbReference>
<dbReference type="EMBL" id="FOVW01000005">
    <property type="protein sequence ID" value="SFO31963.1"/>
    <property type="molecule type" value="Genomic_DNA"/>
</dbReference>
<dbReference type="InterPro" id="IPR000014">
    <property type="entry name" value="PAS"/>
</dbReference>
<dbReference type="PRINTS" id="PR00344">
    <property type="entry name" value="BCTRLSENSOR"/>
</dbReference>
<protein>
    <recommendedName>
        <fullName evidence="2">histidine kinase</fullName>
        <ecNumber evidence="2">2.7.13.3</ecNumber>
    </recommendedName>
</protein>
<evidence type="ECO:0000313" key="10">
    <source>
        <dbReference type="Proteomes" id="UP000199564"/>
    </source>
</evidence>
<dbReference type="SMART" id="SM00387">
    <property type="entry name" value="HATPase_c"/>
    <property type="match status" value="1"/>
</dbReference>
<dbReference type="SUPFAM" id="SSF55785">
    <property type="entry name" value="PYP-like sensor domain (PAS domain)"/>
    <property type="match status" value="1"/>
</dbReference>
<dbReference type="CDD" id="cd00130">
    <property type="entry name" value="PAS"/>
    <property type="match status" value="1"/>
</dbReference>
<gene>
    <name evidence="9" type="ORF">SAMN04488519_105243</name>
</gene>
<dbReference type="InterPro" id="IPR013655">
    <property type="entry name" value="PAS_fold_3"/>
</dbReference>
<dbReference type="InterPro" id="IPR036890">
    <property type="entry name" value="HATPase_C_sf"/>
</dbReference>
<comment type="catalytic activity">
    <reaction evidence="1">
        <text>ATP + protein L-histidine = ADP + protein N-phospho-L-histidine.</text>
        <dbReference type="EC" id="2.7.13.3"/>
    </reaction>
</comment>
<dbReference type="InterPro" id="IPR052162">
    <property type="entry name" value="Sensor_kinase/Photoreceptor"/>
</dbReference>
<dbReference type="STRING" id="226506.SAMN04488519_105243"/>
<dbReference type="Gene3D" id="3.30.565.10">
    <property type="entry name" value="Histidine kinase-like ATPase, C-terminal domain"/>
    <property type="match status" value="1"/>
</dbReference>
<dbReference type="PANTHER" id="PTHR43304">
    <property type="entry name" value="PHYTOCHROME-LIKE PROTEIN CPH1"/>
    <property type="match status" value="1"/>
</dbReference>
<dbReference type="CDD" id="cd00082">
    <property type="entry name" value="HisKA"/>
    <property type="match status" value="1"/>
</dbReference>
<dbReference type="SUPFAM" id="SSF55874">
    <property type="entry name" value="ATPase domain of HSP90 chaperone/DNA topoisomerase II/histidine kinase"/>
    <property type="match status" value="1"/>
</dbReference>
<dbReference type="EC" id="2.7.13.3" evidence="2"/>
<dbReference type="Gene3D" id="1.10.287.130">
    <property type="match status" value="1"/>
</dbReference>
<sequence>MTTEDYPFELFFDLVPDLLCIAGFDGYFKRINPAVSKVLEYSQEELYSRPINDFIHPEDVSMTNQRRSQLFESQPLLNFENRYITKSGKIIWLYWTAWPNTEKKLVFAIAKEITEKKRLEERKDELLSDLSHKNEELKSLTYITAHDLRSPVSSILSVFQLLNLEKIKDEESVELIKLIQRSTLGLKENLNKYLNKLSEKDSNNNKKELVNLSEILQETLITLNPTLKSVNAQIKHDFSQAGEVYFNRLHLESIFLNLIGNSIKYRKTDVAPQVCIWTEIVAERIFLYIKDNGQGMNMEKVKDKIFKMNQTFHGHSEAKGIGLYLVNSHLQNAGGSIEVKSEEGVGTTFKVIF</sequence>
<evidence type="ECO:0000313" key="9">
    <source>
        <dbReference type="EMBL" id="SFO31963.1"/>
    </source>
</evidence>
<evidence type="ECO:0000256" key="5">
    <source>
        <dbReference type="ARBA" id="ARBA00022777"/>
    </source>
</evidence>
<evidence type="ECO:0000256" key="4">
    <source>
        <dbReference type="ARBA" id="ARBA00022679"/>
    </source>
</evidence>
<organism evidence="9 10">
    <name type="scientific">Algoriphagus ornithinivorans</name>
    <dbReference type="NCBI Taxonomy" id="226506"/>
    <lineage>
        <taxon>Bacteria</taxon>
        <taxon>Pseudomonadati</taxon>
        <taxon>Bacteroidota</taxon>
        <taxon>Cytophagia</taxon>
        <taxon>Cytophagales</taxon>
        <taxon>Cyclobacteriaceae</taxon>
        <taxon>Algoriphagus</taxon>
    </lineage>
</organism>
<dbReference type="InterPro" id="IPR005467">
    <property type="entry name" value="His_kinase_dom"/>
</dbReference>
<proteinExistence type="predicted"/>
<keyword evidence="6" id="KW-0175">Coiled coil</keyword>
<feature type="coiled-coil region" evidence="6">
    <location>
        <begin position="109"/>
        <end position="136"/>
    </location>
</feature>
<dbReference type="RefSeq" id="WP_091653513.1">
    <property type="nucleotide sequence ID" value="NZ_FOVW01000005.1"/>
</dbReference>
<evidence type="ECO:0000259" key="7">
    <source>
        <dbReference type="PROSITE" id="PS50109"/>
    </source>
</evidence>
<dbReference type="AlphaFoldDB" id="A0A1I5G7Y6"/>
<dbReference type="InterPro" id="IPR035965">
    <property type="entry name" value="PAS-like_dom_sf"/>
</dbReference>
<dbReference type="SMART" id="SM00091">
    <property type="entry name" value="PAS"/>
    <property type="match status" value="1"/>
</dbReference>
<dbReference type="Gene3D" id="3.30.450.20">
    <property type="entry name" value="PAS domain"/>
    <property type="match status" value="1"/>
</dbReference>
<evidence type="ECO:0000256" key="2">
    <source>
        <dbReference type="ARBA" id="ARBA00012438"/>
    </source>
</evidence>
<reference evidence="10" key="1">
    <citation type="submission" date="2016-10" db="EMBL/GenBank/DDBJ databases">
        <authorList>
            <person name="Varghese N."/>
            <person name="Submissions S."/>
        </authorList>
    </citation>
    <scope>NUCLEOTIDE SEQUENCE [LARGE SCALE GENOMIC DNA]</scope>
    <source>
        <strain evidence="10">DSM 15282</strain>
    </source>
</reference>
<dbReference type="Proteomes" id="UP000199564">
    <property type="component" value="Unassembled WGS sequence"/>
</dbReference>
<dbReference type="PROSITE" id="PS50112">
    <property type="entry name" value="PAS"/>
    <property type="match status" value="1"/>
</dbReference>
<dbReference type="PANTHER" id="PTHR43304:SF1">
    <property type="entry name" value="PAC DOMAIN-CONTAINING PROTEIN"/>
    <property type="match status" value="1"/>
</dbReference>
<accession>A0A1I5G7Y6</accession>
<evidence type="ECO:0000256" key="6">
    <source>
        <dbReference type="SAM" id="Coils"/>
    </source>
</evidence>
<dbReference type="InterPro" id="IPR036097">
    <property type="entry name" value="HisK_dim/P_sf"/>
</dbReference>
<dbReference type="Pfam" id="PF02518">
    <property type="entry name" value="HATPase_c"/>
    <property type="match status" value="1"/>
</dbReference>
<dbReference type="SUPFAM" id="SSF47384">
    <property type="entry name" value="Homodimeric domain of signal transducing histidine kinase"/>
    <property type="match status" value="1"/>
</dbReference>
<dbReference type="InterPro" id="IPR003594">
    <property type="entry name" value="HATPase_dom"/>
</dbReference>
<name>A0A1I5G7Y6_9BACT</name>
<keyword evidence="5" id="KW-0418">Kinase</keyword>
<evidence type="ECO:0000256" key="3">
    <source>
        <dbReference type="ARBA" id="ARBA00022553"/>
    </source>
</evidence>
<evidence type="ECO:0000256" key="1">
    <source>
        <dbReference type="ARBA" id="ARBA00000085"/>
    </source>
</evidence>